<dbReference type="GO" id="GO:0004190">
    <property type="term" value="F:aspartic-type endopeptidase activity"/>
    <property type="evidence" value="ECO:0007669"/>
    <property type="project" value="InterPro"/>
</dbReference>
<evidence type="ECO:0000259" key="3">
    <source>
        <dbReference type="PROSITE" id="PS50175"/>
    </source>
</evidence>
<dbReference type="Gene3D" id="2.40.70.10">
    <property type="entry name" value="Acid Proteases"/>
    <property type="match status" value="1"/>
</dbReference>
<feature type="compositionally biased region" description="Low complexity" evidence="2">
    <location>
        <begin position="177"/>
        <end position="187"/>
    </location>
</feature>
<proteinExistence type="predicted"/>
<feature type="non-terminal residue" evidence="4">
    <location>
        <position position="1"/>
    </location>
</feature>
<name>A0AAV5MYL4_9ROSI</name>
<feature type="compositionally biased region" description="Basic residues" evidence="2">
    <location>
        <begin position="244"/>
        <end position="253"/>
    </location>
</feature>
<keyword evidence="1" id="KW-0378">Hydrolase</keyword>
<feature type="region of interest" description="Disordered" evidence="2">
    <location>
        <begin position="124"/>
        <end position="254"/>
    </location>
</feature>
<dbReference type="EMBL" id="BPVZ01002365">
    <property type="protein sequence ID" value="GKV53933.1"/>
    <property type="molecule type" value="Genomic_DNA"/>
</dbReference>
<evidence type="ECO:0000313" key="4">
    <source>
        <dbReference type="EMBL" id="GKV53933.1"/>
    </source>
</evidence>
<dbReference type="GO" id="GO:0006508">
    <property type="term" value="P:proteolysis"/>
    <property type="evidence" value="ECO:0007669"/>
    <property type="project" value="InterPro"/>
</dbReference>
<protein>
    <recommendedName>
        <fullName evidence="3">Peptidase A2 domain-containing protein</fullName>
    </recommendedName>
</protein>
<dbReference type="AlphaFoldDB" id="A0AAV5MYL4"/>
<feature type="compositionally biased region" description="Basic and acidic residues" evidence="2">
    <location>
        <begin position="215"/>
        <end position="233"/>
    </location>
</feature>
<dbReference type="InterPro" id="IPR021109">
    <property type="entry name" value="Peptidase_aspartic_dom_sf"/>
</dbReference>
<dbReference type="SUPFAM" id="SSF50630">
    <property type="entry name" value="Acid proteases"/>
    <property type="match status" value="1"/>
</dbReference>
<reference evidence="4 5" key="1">
    <citation type="journal article" date="2021" name="Commun. Biol.">
        <title>The genome of Shorea leprosula (Dipterocarpaceae) highlights the ecological relevance of drought in aseasonal tropical rainforests.</title>
        <authorList>
            <person name="Ng K.K.S."/>
            <person name="Kobayashi M.J."/>
            <person name="Fawcett J.A."/>
            <person name="Hatakeyama M."/>
            <person name="Paape T."/>
            <person name="Ng C.H."/>
            <person name="Ang C.C."/>
            <person name="Tnah L.H."/>
            <person name="Lee C.T."/>
            <person name="Nishiyama T."/>
            <person name="Sese J."/>
            <person name="O'Brien M.J."/>
            <person name="Copetti D."/>
            <person name="Mohd Noor M.I."/>
            <person name="Ong R.C."/>
            <person name="Putra M."/>
            <person name="Sireger I.Z."/>
            <person name="Indrioko S."/>
            <person name="Kosugi Y."/>
            <person name="Izuno A."/>
            <person name="Isagi Y."/>
            <person name="Lee S.L."/>
            <person name="Shimizu K.K."/>
        </authorList>
    </citation>
    <scope>NUCLEOTIDE SEQUENCE [LARGE SCALE GENOMIC DNA]</scope>
    <source>
        <strain evidence="4">214</strain>
    </source>
</reference>
<dbReference type="Proteomes" id="UP001054252">
    <property type="component" value="Unassembled WGS sequence"/>
</dbReference>
<dbReference type="InterPro" id="IPR001995">
    <property type="entry name" value="Peptidase_A2_cat"/>
</dbReference>
<dbReference type="Pfam" id="PF13975">
    <property type="entry name" value="gag-asp_proteas"/>
    <property type="match status" value="1"/>
</dbReference>
<dbReference type="CDD" id="cd00303">
    <property type="entry name" value="retropepsin_like"/>
    <property type="match status" value="1"/>
</dbReference>
<comment type="caution">
    <text evidence="4">The sequence shown here is derived from an EMBL/GenBank/DDBJ whole genome shotgun (WGS) entry which is preliminary data.</text>
</comment>
<keyword evidence="5" id="KW-1185">Reference proteome</keyword>
<evidence type="ECO:0000256" key="2">
    <source>
        <dbReference type="SAM" id="MobiDB-lite"/>
    </source>
</evidence>
<organism evidence="4 5">
    <name type="scientific">Rubroshorea leprosula</name>
    <dbReference type="NCBI Taxonomy" id="152421"/>
    <lineage>
        <taxon>Eukaryota</taxon>
        <taxon>Viridiplantae</taxon>
        <taxon>Streptophyta</taxon>
        <taxon>Embryophyta</taxon>
        <taxon>Tracheophyta</taxon>
        <taxon>Spermatophyta</taxon>
        <taxon>Magnoliopsida</taxon>
        <taxon>eudicotyledons</taxon>
        <taxon>Gunneridae</taxon>
        <taxon>Pentapetalae</taxon>
        <taxon>rosids</taxon>
        <taxon>malvids</taxon>
        <taxon>Malvales</taxon>
        <taxon>Dipterocarpaceae</taxon>
        <taxon>Rubroshorea</taxon>
    </lineage>
</organism>
<gene>
    <name evidence="4" type="ORF">SLEP1_g60444</name>
</gene>
<evidence type="ECO:0000313" key="5">
    <source>
        <dbReference type="Proteomes" id="UP001054252"/>
    </source>
</evidence>
<sequence length="317" mass="34677">ESVPALLDSGADQSLIAASSAGELGLPCTKEHGWVKVVDQPLQPIHGVARGVPVQIGSWSGEIDLHVVPMKDFKMVLGRDFITRMLPFTFMRDGSILFEDRGVRYEVPLERLPTEQTVLAAMEVSGGSEREHGQTVESKSGKARGTAHSERNLQRKRGGHAAQTCGNSRRGPRHSTRAALTRASRALVGESVTERELEGPSQGHRGTGQQPWHPQAREHGHRRGLEHGMERPRGGPGMSSQRPRQGRGTKSRLSHAGACWSCPRSCWAREQYARRNSTRAGTVPDKGVWNGLNGASPTWGFLLGLVDNSRIEDSRIM</sequence>
<accession>A0AAV5MYL4</accession>
<dbReference type="PROSITE" id="PS50175">
    <property type="entry name" value="ASP_PROT_RETROV"/>
    <property type="match status" value="1"/>
</dbReference>
<feature type="domain" description="Peptidase A2" evidence="3">
    <location>
        <begin position="3"/>
        <end position="16"/>
    </location>
</feature>
<evidence type="ECO:0000256" key="1">
    <source>
        <dbReference type="ARBA" id="ARBA00022801"/>
    </source>
</evidence>